<accession>A0A8D0DKE9</accession>
<name>A0A8D0DKE9_SALMN</name>
<reference evidence="1" key="2">
    <citation type="submission" date="2025-09" db="UniProtKB">
        <authorList>
            <consortium name="Ensembl"/>
        </authorList>
    </citation>
    <scope>IDENTIFICATION</scope>
</reference>
<dbReference type="Ensembl" id="ENSSMRT00000005060.1">
    <property type="protein sequence ID" value="ENSSMRP00000004275.1"/>
    <property type="gene ID" value="ENSSMRG00000003558.1"/>
</dbReference>
<dbReference type="AlphaFoldDB" id="A0A8D0DKE9"/>
<keyword evidence="2" id="KW-1185">Reference proteome</keyword>
<sequence length="59" mass="6672">MVEKLEIPIIYEEEKESWNVAFLESSAKENQTAVNIFKSKILEKIVGLHSQGKSSCSVM</sequence>
<reference evidence="1" key="1">
    <citation type="submission" date="2025-08" db="UniProtKB">
        <authorList>
            <consortium name="Ensembl"/>
        </authorList>
    </citation>
    <scope>IDENTIFICATION</scope>
</reference>
<evidence type="ECO:0000313" key="2">
    <source>
        <dbReference type="Proteomes" id="UP000694421"/>
    </source>
</evidence>
<evidence type="ECO:0000313" key="1">
    <source>
        <dbReference type="Ensembl" id="ENSSMRP00000004275.1"/>
    </source>
</evidence>
<protein>
    <submittedName>
        <fullName evidence="1">Uncharacterized protein</fullName>
    </submittedName>
</protein>
<organism evidence="1 2">
    <name type="scientific">Salvator merianae</name>
    <name type="common">Argentine black and white tegu</name>
    <name type="synonym">Tupinambis merianae</name>
    <dbReference type="NCBI Taxonomy" id="96440"/>
    <lineage>
        <taxon>Eukaryota</taxon>
        <taxon>Metazoa</taxon>
        <taxon>Chordata</taxon>
        <taxon>Craniata</taxon>
        <taxon>Vertebrata</taxon>
        <taxon>Euteleostomi</taxon>
        <taxon>Lepidosauria</taxon>
        <taxon>Squamata</taxon>
        <taxon>Bifurcata</taxon>
        <taxon>Unidentata</taxon>
        <taxon>Episquamata</taxon>
        <taxon>Laterata</taxon>
        <taxon>Teiioidea</taxon>
        <taxon>Teiidae</taxon>
        <taxon>Salvator</taxon>
    </lineage>
</organism>
<dbReference type="Proteomes" id="UP000694421">
    <property type="component" value="Unplaced"/>
</dbReference>
<proteinExistence type="predicted"/>